<sequence>MIQFVDVILKKIFEQGKEYPWERPCACPKCGSSGKVWSHGYVRAIFDGFRTHLFLKRYRCHICRCVITLRPLSHYSRFQSSRKTIRSSLDHRIKTGRWPKSDVCTARMRHWLRNLQNQVMAVLDCSWSFGLMSGYDKLLEMERIPVSRSI</sequence>
<dbReference type="EMBL" id="FWXY01000060">
    <property type="protein sequence ID" value="SMD14830.1"/>
    <property type="molecule type" value="Genomic_DNA"/>
</dbReference>
<dbReference type="Proteomes" id="UP000192418">
    <property type="component" value="Unassembled WGS sequence"/>
</dbReference>
<proteinExistence type="predicted"/>
<dbReference type="AlphaFoldDB" id="A0A1W2EYW0"/>
<accession>A0A1W2EYW0</accession>
<name>A0A1W2EYW0_9BACT</name>
<evidence type="ECO:0008006" key="3">
    <source>
        <dbReference type="Google" id="ProtNLM"/>
    </source>
</evidence>
<organism evidence="1 2">
    <name type="scientific">Desulfocicer vacuolatum DSM 3385</name>
    <dbReference type="NCBI Taxonomy" id="1121400"/>
    <lineage>
        <taxon>Bacteria</taxon>
        <taxon>Pseudomonadati</taxon>
        <taxon>Thermodesulfobacteriota</taxon>
        <taxon>Desulfobacteria</taxon>
        <taxon>Desulfobacterales</taxon>
        <taxon>Desulfobacteraceae</taxon>
        <taxon>Desulfocicer</taxon>
    </lineage>
</organism>
<protein>
    <recommendedName>
        <fullName evidence="3">Zinc-finger of transposase IS204/IS1001/IS1096/IS1165</fullName>
    </recommendedName>
</protein>
<keyword evidence="2" id="KW-1185">Reference proteome</keyword>
<evidence type="ECO:0000313" key="1">
    <source>
        <dbReference type="EMBL" id="SMD14830.1"/>
    </source>
</evidence>
<reference evidence="1 2" key="1">
    <citation type="submission" date="2017-04" db="EMBL/GenBank/DDBJ databases">
        <authorList>
            <person name="Afonso C.L."/>
            <person name="Miller P.J."/>
            <person name="Scott M.A."/>
            <person name="Spackman E."/>
            <person name="Goraichik I."/>
            <person name="Dimitrov K.M."/>
            <person name="Suarez D.L."/>
            <person name="Swayne D.E."/>
        </authorList>
    </citation>
    <scope>NUCLEOTIDE SEQUENCE [LARGE SCALE GENOMIC DNA]</scope>
    <source>
        <strain evidence="1 2">DSM 3385</strain>
    </source>
</reference>
<gene>
    <name evidence="1" type="ORF">SAMN02746065_1604</name>
</gene>
<evidence type="ECO:0000313" key="2">
    <source>
        <dbReference type="Proteomes" id="UP000192418"/>
    </source>
</evidence>
<dbReference type="STRING" id="1121400.SAMN02746065_1604"/>